<accession>A0AAX3ZB80</accession>
<keyword evidence="1" id="KW-0812">Transmembrane</keyword>
<evidence type="ECO:0000256" key="1">
    <source>
        <dbReference type="SAM" id="Phobius"/>
    </source>
</evidence>
<dbReference type="EMBL" id="CP121271">
    <property type="protein sequence ID" value="WMC84491.1"/>
    <property type="molecule type" value="Genomic_DNA"/>
</dbReference>
<evidence type="ECO:0000313" key="3">
    <source>
        <dbReference type="Proteomes" id="UP001231701"/>
    </source>
</evidence>
<protein>
    <submittedName>
        <fullName evidence="2">Uncharacterized protein</fullName>
    </submittedName>
</protein>
<keyword evidence="1" id="KW-0472">Membrane</keyword>
<sequence>MESADGAWWVIIVVAAVVTVVLGLILVSVVAAVALGTGWVKRRRAARRAERDQELPRG</sequence>
<name>A0AAX3ZB80_STRRO</name>
<organism evidence="2 3">
    <name type="scientific">Streptomyces rochei</name>
    <name type="common">Streptomyces parvullus</name>
    <dbReference type="NCBI Taxonomy" id="1928"/>
    <lineage>
        <taxon>Bacteria</taxon>
        <taxon>Bacillati</taxon>
        <taxon>Actinomycetota</taxon>
        <taxon>Actinomycetes</taxon>
        <taxon>Kitasatosporales</taxon>
        <taxon>Streptomycetaceae</taxon>
        <taxon>Streptomyces</taxon>
        <taxon>Streptomyces rochei group</taxon>
    </lineage>
</organism>
<reference evidence="2" key="1">
    <citation type="submission" date="2023-03" db="EMBL/GenBank/DDBJ databases">
        <title>Borrelidin-producing and root-colonizing Streptomyces rochei is a potent biopesticide for soil-borne oomycete-caused plant diseases.</title>
        <authorList>
            <person name="Zhou D."/>
            <person name="Wang X."/>
            <person name="Navarro-Munoz J.C."/>
            <person name="Li W."/>
            <person name="Li J."/>
            <person name="Jiu M."/>
            <person name="Deng S."/>
            <person name="Ye Y."/>
            <person name="Daly P."/>
            <person name="Wei L."/>
        </authorList>
    </citation>
    <scope>NUCLEOTIDE SEQUENCE</scope>
    <source>
        <strain evidence="2">JK1</strain>
    </source>
</reference>
<dbReference type="RefSeq" id="WP_158101603.1">
    <property type="nucleotide sequence ID" value="NZ_CP121271.1"/>
</dbReference>
<gene>
    <name evidence="2" type="ORF">P7W03_02500</name>
</gene>
<dbReference type="GeneID" id="90940858"/>
<dbReference type="Proteomes" id="UP001231701">
    <property type="component" value="Chromosome"/>
</dbReference>
<evidence type="ECO:0000313" key="2">
    <source>
        <dbReference type="EMBL" id="WMC84491.1"/>
    </source>
</evidence>
<feature type="transmembrane region" description="Helical" evidence="1">
    <location>
        <begin position="6"/>
        <end position="39"/>
    </location>
</feature>
<dbReference type="AlphaFoldDB" id="A0AAX3ZB80"/>
<proteinExistence type="predicted"/>
<keyword evidence="1" id="KW-1133">Transmembrane helix</keyword>